<dbReference type="eggNOG" id="COG4103">
    <property type="taxonomic scope" value="Bacteria"/>
</dbReference>
<keyword evidence="3" id="KW-1185">Reference proteome</keyword>
<evidence type="ECO:0000313" key="2">
    <source>
        <dbReference type="EMBL" id="ADM09698.1"/>
    </source>
</evidence>
<gene>
    <name evidence="2" type="ordered locus">PB2503_08214</name>
</gene>
<dbReference type="InterPro" id="IPR007791">
    <property type="entry name" value="DjlA_N"/>
</dbReference>
<dbReference type="OrthoDB" id="5402150at2"/>
<dbReference type="Pfam" id="PF05099">
    <property type="entry name" value="TerB"/>
    <property type="match status" value="1"/>
</dbReference>
<evidence type="ECO:0000313" key="3">
    <source>
        <dbReference type="Proteomes" id="UP000001302"/>
    </source>
</evidence>
<feature type="domain" description="Co-chaperone DjlA N-terminal" evidence="1">
    <location>
        <begin position="26"/>
        <end position="138"/>
    </location>
</feature>
<dbReference type="HOGENOM" id="CLU_1766223_0_0_5"/>
<keyword evidence="2" id="KW-0489">Methyltransferase</keyword>
<proteinExistence type="predicted"/>
<evidence type="ECO:0000259" key="1">
    <source>
        <dbReference type="Pfam" id="PF05099"/>
    </source>
</evidence>
<dbReference type="GO" id="GO:0008168">
    <property type="term" value="F:methyltransferase activity"/>
    <property type="evidence" value="ECO:0007669"/>
    <property type="project" value="UniProtKB-KW"/>
</dbReference>
<dbReference type="GO" id="GO:0032259">
    <property type="term" value="P:methylation"/>
    <property type="evidence" value="ECO:0007669"/>
    <property type="project" value="UniProtKB-KW"/>
</dbReference>
<dbReference type="AlphaFoldDB" id="E0TIB4"/>
<dbReference type="Proteomes" id="UP000001302">
    <property type="component" value="Chromosome"/>
</dbReference>
<dbReference type="STRING" id="314260.PB2503_08214"/>
<keyword evidence="2" id="KW-0808">Transferase</keyword>
<organism evidence="2 3">
    <name type="scientific">Parvularcula bermudensis (strain ATCC BAA-594 / HTCC2503 / KCTC 12087)</name>
    <dbReference type="NCBI Taxonomy" id="314260"/>
    <lineage>
        <taxon>Bacteria</taxon>
        <taxon>Pseudomonadati</taxon>
        <taxon>Pseudomonadota</taxon>
        <taxon>Alphaproteobacteria</taxon>
        <taxon>Parvularculales</taxon>
        <taxon>Parvularculaceae</taxon>
        <taxon>Parvularcula</taxon>
    </lineage>
</organism>
<dbReference type="InterPro" id="IPR029024">
    <property type="entry name" value="TerB-like"/>
</dbReference>
<accession>E0TIB4</accession>
<dbReference type="SUPFAM" id="SSF158682">
    <property type="entry name" value="TerB-like"/>
    <property type="match status" value="1"/>
</dbReference>
<sequence>MLKWLSQKLSVDAALPLSAASCVEVQAATLLVEAARRDGAYSEVDRETVTASLMKLFYLSRIEADALRREAERRRTLDWQDAFAADLTVLDSDRRERLVRLLWEIVDVQGLGCAAGEDLVFSVGDRLTLTPERISALRAVAGTAGRA</sequence>
<name>E0TIB4_PARBH</name>
<dbReference type="EMBL" id="CP002156">
    <property type="protein sequence ID" value="ADM09698.1"/>
    <property type="molecule type" value="Genomic_DNA"/>
</dbReference>
<reference evidence="2 3" key="2">
    <citation type="journal article" date="2011" name="J. Bacteriol.">
        <title>Complete genome sequence of strain HTCC2503T of Parvularcula bermudensis, the type species of the order "Parvularculales" in the class Alphaproteobacteria.</title>
        <authorList>
            <person name="Oh H.M."/>
            <person name="Kang I."/>
            <person name="Vergin K.L."/>
            <person name="Kang D."/>
            <person name="Rhee K.H."/>
            <person name="Giovannoni S.J."/>
            <person name="Cho J.C."/>
        </authorList>
    </citation>
    <scope>NUCLEOTIDE SEQUENCE [LARGE SCALE GENOMIC DNA]</scope>
    <source>
        <strain evidence="3">ATCC BAA-594 / HTCC2503 / KCTC 12087</strain>
    </source>
</reference>
<protein>
    <submittedName>
        <fullName evidence="2">3-methyl-2-oxobutanoate hydroxymethyltransferase</fullName>
    </submittedName>
</protein>
<dbReference type="RefSeq" id="WP_013300672.1">
    <property type="nucleotide sequence ID" value="NC_014414.1"/>
</dbReference>
<dbReference type="KEGG" id="pbr:PB2503_08214"/>
<reference evidence="3" key="1">
    <citation type="submission" date="2010-08" db="EMBL/GenBank/DDBJ databases">
        <title>Genome sequence of Parvularcula bermudensis HTCC2503.</title>
        <authorList>
            <person name="Kang D.-M."/>
            <person name="Oh H.-M."/>
            <person name="Cho J.-C."/>
        </authorList>
    </citation>
    <scope>NUCLEOTIDE SEQUENCE [LARGE SCALE GENOMIC DNA]</scope>
    <source>
        <strain evidence="3">ATCC BAA-594 / HTCC2503 / KCTC 12087</strain>
    </source>
</reference>